<keyword evidence="6" id="KW-1185">Reference proteome</keyword>
<evidence type="ECO:0000256" key="2">
    <source>
        <dbReference type="ARBA" id="ARBA00022801"/>
    </source>
</evidence>
<keyword evidence="2 5" id="KW-0378">Hydrolase</keyword>
<dbReference type="InterPro" id="IPR032525">
    <property type="entry name" value="Peptidase_U32_C"/>
</dbReference>
<organism evidence="5 6">
    <name type="scientific">Halanaerobacter jeridensis</name>
    <dbReference type="NCBI Taxonomy" id="706427"/>
    <lineage>
        <taxon>Bacteria</taxon>
        <taxon>Bacillati</taxon>
        <taxon>Bacillota</taxon>
        <taxon>Clostridia</taxon>
        <taxon>Halanaerobiales</taxon>
        <taxon>Halobacteroidaceae</taxon>
        <taxon>Halanaerobacter</taxon>
    </lineage>
</organism>
<dbReference type="PANTHER" id="PTHR30217:SF6">
    <property type="entry name" value="TRNA HYDROXYLATION PROTEIN P"/>
    <property type="match status" value="1"/>
</dbReference>
<dbReference type="PANTHER" id="PTHR30217">
    <property type="entry name" value="PEPTIDASE U32 FAMILY"/>
    <property type="match status" value="1"/>
</dbReference>
<comment type="similarity">
    <text evidence="3">Belongs to the peptidase U32 family.</text>
</comment>
<reference evidence="5" key="1">
    <citation type="submission" date="2021-01" db="EMBL/GenBank/DDBJ databases">
        <title>Genomic Encyclopedia of Type Strains, Phase IV (KMG-IV): sequencing the most valuable type-strain genomes for metagenomic binning, comparative biology and taxonomic classification.</title>
        <authorList>
            <person name="Goeker M."/>
        </authorList>
    </citation>
    <scope>NUCLEOTIDE SEQUENCE</scope>
    <source>
        <strain evidence="5">DSM 23230</strain>
    </source>
</reference>
<gene>
    <name evidence="5" type="ORF">JOC47_000898</name>
</gene>
<dbReference type="InterPro" id="IPR051454">
    <property type="entry name" value="RNA/ubiquinone_mod_enzymes"/>
</dbReference>
<dbReference type="GO" id="GO:0008233">
    <property type="term" value="F:peptidase activity"/>
    <property type="evidence" value="ECO:0007669"/>
    <property type="project" value="UniProtKB-KW"/>
</dbReference>
<evidence type="ECO:0000256" key="3">
    <source>
        <dbReference type="ARBA" id="ARBA00038374"/>
    </source>
</evidence>
<dbReference type="EMBL" id="JAFBDQ010000004">
    <property type="protein sequence ID" value="MBM7556062.1"/>
    <property type="molecule type" value="Genomic_DNA"/>
</dbReference>
<dbReference type="EC" id="3.4.-.-" evidence="5"/>
<dbReference type="RefSeq" id="WP_204700783.1">
    <property type="nucleotide sequence ID" value="NZ_JAFBDQ010000004.1"/>
</dbReference>
<dbReference type="Proteomes" id="UP000774000">
    <property type="component" value="Unassembled WGS sequence"/>
</dbReference>
<dbReference type="AlphaFoldDB" id="A0A938XP03"/>
<proteinExistence type="inferred from homology"/>
<evidence type="ECO:0000259" key="4">
    <source>
        <dbReference type="Pfam" id="PF16325"/>
    </source>
</evidence>
<evidence type="ECO:0000256" key="1">
    <source>
        <dbReference type="ARBA" id="ARBA00022670"/>
    </source>
</evidence>
<protein>
    <submittedName>
        <fullName evidence="5">Protease</fullName>
        <ecNumber evidence="5">3.4.-.-</ecNumber>
    </submittedName>
</protein>
<dbReference type="InterPro" id="IPR001539">
    <property type="entry name" value="Peptidase_U32"/>
</dbReference>
<accession>A0A938XP03</accession>
<sequence length="410" mass="46695">MELPELLVPAGTLEKLKVAVMYGADAVYLGGPNYGLRKKAGNFSLEEIEEGVEFAHQHDVDVYVTVNIIPHNQDLEGLDKYIANLAETGIDAVIVADPGIFAIVQEVAPELEIHISTQANNTNWRSAQFWQQQGAGRIILARELSLEEMTEINERVDVSLEAFVHGAMCISYSGRCLLSNYMIDRDSNRGNCAHSCRWQYTLMEEQRPGEYYPIEEDERGTYIFNSKDLCMIEHIPKLIETGLDSLKIEGRMKSLHYVATVTNVYRRALDEYAKNPANYSFKEEWLAELKKISHRHYTTGFYFGAPGGSEQNYETSGYSRQYDFMGVVHDYNAETKEAVIEVRNKFFQGDQVEIFGPETDTFEQEIESMVNEDGLTITEAPHPKQLITVKVKEAVNKYDLVRREKGRENN</sequence>
<comment type="caution">
    <text evidence="5">The sequence shown here is derived from an EMBL/GenBank/DDBJ whole genome shotgun (WGS) entry which is preliminary data.</text>
</comment>
<feature type="domain" description="Peptidase family U32 C-terminal" evidence="4">
    <location>
        <begin position="320"/>
        <end position="402"/>
    </location>
</feature>
<dbReference type="PROSITE" id="PS01276">
    <property type="entry name" value="PEPTIDASE_U32"/>
    <property type="match status" value="1"/>
</dbReference>
<evidence type="ECO:0000313" key="6">
    <source>
        <dbReference type="Proteomes" id="UP000774000"/>
    </source>
</evidence>
<dbReference type="Pfam" id="PF01136">
    <property type="entry name" value="Peptidase_U32"/>
    <property type="match status" value="1"/>
</dbReference>
<dbReference type="Gene3D" id="2.40.30.10">
    <property type="entry name" value="Translation factors"/>
    <property type="match status" value="1"/>
</dbReference>
<dbReference type="Pfam" id="PF16325">
    <property type="entry name" value="Peptidase_U32_C"/>
    <property type="match status" value="1"/>
</dbReference>
<dbReference type="GO" id="GO:0006508">
    <property type="term" value="P:proteolysis"/>
    <property type="evidence" value="ECO:0007669"/>
    <property type="project" value="UniProtKB-KW"/>
</dbReference>
<evidence type="ECO:0000313" key="5">
    <source>
        <dbReference type="EMBL" id="MBM7556062.1"/>
    </source>
</evidence>
<name>A0A938XP03_9FIRM</name>
<keyword evidence="1 5" id="KW-0645">Protease</keyword>